<sequence length="111" mass="12759">MNSLINSTKNAVSKLNCENVLESVRYIGTANAKLKTKQSAAKRFSVKASNGKILLHPRSNPGTRYYLPSQQYTNNFKISEIFSNHRYKKDSHIFNAVNDREFFEETILEDK</sequence>
<gene>
    <name evidence="1" type="ORF">CYY_004204</name>
</gene>
<keyword evidence="2" id="KW-1185">Reference proteome</keyword>
<dbReference type="Proteomes" id="UP000695562">
    <property type="component" value="Unassembled WGS sequence"/>
</dbReference>
<organism evidence="1 2">
    <name type="scientific">Polysphondylium violaceum</name>
    <dbReference type="NCBI Taxonomy" id="133409"/>
    <lineage>
        <taxon>Eukaryota</taxon>
        <taxon>Amoebozoa</taxon>
        <taxon>Evosea</taxon>
        <taxon>Eumycetozoa</taxon>
        <taxon>Dictyostelia</taxon>
        <taxon>Dictyosteliales</taxon>
        <taxon>Dictyosteliaceae</taxon>
        <taxon>Polysphondylium</taxon>
    </lineage>
</organism>
<reference evidence="1" key="1">
    <citation type="submission" date="2020-01" db="EMBL/GenBank/DDBJ databases">
        <title>Development of genomics and gene disruption for Polysphondylium violaceum indicates a role for the polyketide synthase stlB in stalk morphogenesis.</title>
        <authorList>
            <person name="Narita B."/>
            <person name="Kawabe Y."/>
            <person name="Kin K."/>
            <person name="Saito T."/>
            <person name="Gibbs R."/>
            <person name="Kuspa A."/>
            <person name="Muzny D."/>
            <person name="Queller D."/>
            <person name="Richards S."/>
            <person name="Strassman J."/>
            <person name="Sucgang R."/>
            <person name="Worley K."/>
            <person name="Schaap P."/>
        </authorList>
    </citation>
    <scope>NUCLEOTIDE SEQUENCE</scope>
    <source>
        <strain evidence="1">QSvi11</strain>
    </source>
</reference>
<accession>A0A8J4PYM5</accession>
<proteinExistence type="predicted"/>
<name>A0A8J4PYM5_9MYCE</name>
<protein>
    <submittedName>
        <fullName evidence="1">Uncharacterized protein</fullName>
    </submittedName>
</protein>
<dbReference type="EMBL" id="AJWJ01000144">
    <property type="protein sequence ID" value="KAF2074499.1"/>
    <property type="molecule type" value="Genomic_DNA"/>
</dbReference>
<dbReference type="AlphaFoldDB" id="A0A8J4PYM5"/>
<evidence type="ECO:0000313" key="2">
    <source>
        <dbReference type="Proteomes" id="UP000695562"/>
    </source>
</evidence>
<evidence type="ECO:0000313" key="1">
    <source>
        <dbReference type="EMBL" id="KAF2074499.1"/>
    </source>
</evidence>
<comment type="caution">
    <text evidence="1">The sequence shown here is derived from an EMBL/GenBank/DDBJ whole genome shotgun (WGS) entry which is preliminary data.</text>
</comment>